<dbReference type="EMBL" id="JAHYBZ010000014">
    <property type="protein sequence ID" value="MBW6401734.1"/>
    <property type="molecule type" value="Genomic_DNA"/>
</dbReference>
<comment type="caution">
    <text evidence="3">The sequence shown here is derived from an EMBL/GenBank/DDBJ whole genome shotgun (WGS) entry which is preliminary data.</text>
</comment>
<name>A0ABS7AKT1_9PROT</name>
<feature type="region of interest" description="Disordered" evidence="1">
    <location>
        <begin position="76"/>
        <end position="95"/>
    </location>
</feature>
<reference evidence="3 4" key="1">
    <citation type="submission" date="2021-07" db="EMBL/GenBank/DDBJ databases">
        <authorList>
            <person name="So Y."/>
        </authorList>
    </citation>
    <scope>NUCLEOTIDE SEQUENCE [LARGE SCALE GENOMIC DNA]</scope>
    <source>
        <strain evidence="3 4">HJA6</strain>
    </source>
</reference>
<evidence type="ECO:0000313" key="3">
    <source>
        <dbReference type="EMBL" id="MBW6401734.1"/>
    </source>
</evidence>
<feature type="domain" description="DUF1214" evidence="2">
    <location>
        <begin position="2"/>
        <end position="59"/>
    </location>
</feature>
<dbReference type="Proteomes" id="UP001196565">
    <property type="component" value="Unassembled WGS sequence"/>
</dbReference>
<gene>
    <name evidence="3" type="ORF">KPL78_28030</name>
</gene>
<sequence>MRNRLNKFIVSPRNNLKANPDGSITLYFLVESPGAEMESNWLPAPRGPFIPKLRMHWPREAAPSILDGSWAPPFIRKAPLRGRPPAPQGTHAEVG</sequence>
<dbReference type="SUPFAM" id="SSF160935">
    <property type="entry name" value="VPA0735-like"/>
    <property type="match status" value="1"/>
</dbReference>
<protein>
    <submittedName>
        <fullName evidence="3">DUF1214 domain-containing protein</fullName>
    </submittedName>
</protein>
<dbReference type="Pfam" id="PF06742">
    <property type="entry name" value="DUF1214"/>
    <property type="match status" value="1"/>
</dbReference>
<organism evidence="3 4">
    <name type="scientific">Roseomonas alba</name>
    <dbReference type="NCBI Taxonomy" id="2846776"/>
    <lineage>
        <taxon>Bacteria</taxon>
        <taxon>Pseudomonadati</taxon>
        <taxon>Pseudomonadota</taxon>
        <taxon>Alphaproteobacteria</taxon>
        <taxon>Acetobacterales</taxon>
        <taxon>Roseomonadaceae</taxon>
        <taxon>Roseomonas</taxon>
    </lineage>
</organism>
<accession>A0ABS7AKT1</accession>
<dbReference type="PANTHER" id="PTHR36509:SF2">
    <property type="entry name" value="BLL3101 PROTEIN"/>
    <property type="match status" value="1"/>
</dbReference>
<evidence type="ECO:0000259" key="2">
    <source>
        <dbReference type="Pfam" id="PF06742"/>
    </source>
</evidence>
<dbReference type="InterPro" id="IPR010621">
    <property type="entry name" value="DUF1214"/>
</dbReference>
<dbReference type="PANTHER" id="PTHR36509">
    <property type="entry name" value="BLL3101 PROTEIN"/>
    <property type="match status" value="1"/>
</dbReference>
<proteinExistence type="predicted"/>
<keyword evidence="4" id="KW-1185">Reference proteome</keyword>
<dbReference type="InterPro" id="IPR037049">
    <property type="entry name" value="DUF1214_C_sf"/>
</dbReference>
<dbReference type="Gene3D" id="2.60.120.600">
    <property type="entry name" value="Domain of unknown function DUF1214, C-terminal domain"/>
    <property type="match status" value="1"/>
</dbReference>
<evidence type="ECO:0000313" key="4">
    <source>
        <dbReference type="Proteomes" id="UP001196565"/>
    </source>
</evidence>
<evidence type="ECO:0000256" key="1">
    <source>
        <dbReference type="SAM" id="MobiDB-lite"/>
    </source>
</evidence>